<comment type="similarity">
    <text evidence="2">Belongs to the class-IV pyridoxal-phosphate-dependent aminotransferase family.</text>
</comment>
<dbReference type="InterPro" id="IPR043131">
    <property type="entry name" value="BCAT-like_N"/>
</dbReference>
<sequence length="290" mass="31991">MIIAVNGQLIEEGNAVISAYDHGFLYGIGFFETFRTYAGKPFMLDEHLSRLEQALQELWIDYRPDAGHIRRLVERLLADNGLTDGYFRLSVSAGEEALGLPAGRYGKPAEILYVKALPAANEALYERGKQLQLLQLTRNTPEGAVRFKSFHYMNNILAKREMSGYPWAAGAEGMFLTGGGHVAEGIVSNVFLVRGGVCMTPSIETGILPGITRSCILRLAEQKGLRPEEGFYTWDDLCHADECFVTNSIQEVVPITSIFDKQGAERIVGDGKPGPAARLLLNEYRALCAE</sequence>
<dbReference type="InterPro" id="IPR001544">
    <property type="entry name" value="Aminotrans_IV"/>
</dbReference>
<evidence type="ECO:0000256" key="2">
    <source>
        <dbReference type="ARBA" id="ARBA00009320"/>
    </source>
</evidence>
<comment type="cofactor">
    <cofactor evidence="1">
        <name>pyridoxal 5'-phosphate</name>
        <dbReference type="ChEBI" id="CHEBI:597326"/>
    </cofactor>
</comment>
<dbReference type="PANTHER" id="PTHR42743">
    <property type="entry name" value="AMINO-ACID AMINOTRANSFERASE"/>
    <property type="match status" value="1"/>
</dbReference>
<accession>A0A329LR26</accession>
<dbReference type="Pfam" id="PF01063">
    <property type="entry name" value="Aminotran_4"/>
    <property type="match status" value="1"/>
</dbReference>
<dbReference type="GO" id="GO:0016829">
    <property type="term" value="F:lyase activity"/>
    <property type="evidence" value="ECO:0007669"/>
    <property type="project" value="UniProtKB-KW"/>
</dbReference>
<gene>
    <name evidence="5" type="ORF">DQG23_39050</name>
</gene>
<comment type="subunit">
    <text evidence="3">Homodimer.</text>
</comment>
<dbReference type="Gene3D" id="3.30.470.10">
    <property type="match status" value="1"/>
</dbReference>
<dbReference type="OrthoDB" id="9805628at2"/>
<dbReference type="AlphaFoldDB" id="A0A329LR26"/>
<keyword evidence="5" id="KW-0456">Lyase</keyword>
<dbReference type="InterPro" id="IPR036038">
    <property type="entry name" value="Aminotransferase-like"/>
</dbReference>
<dbReference type="EMBL" id="QMFB01000048">
    <property type="protein sequence ID" value="RAV09670.1"/>
    <property type="molecule type" value="Genomic_DNA"/>
</dbReference>
<evidence type="ECO:0000256" key="1">
    <source>
        <dbReference type="ARBA" id="ARBA00001933"/>
    </source>
</evidence>
<reference evidence="5 6" key="1">
    <citation type="journal article" date="2009" name="Int. J. Syst. Evol. Microbiol.">
        <title>Paenibacillus contaminans sp. nov., isolated from a contaminated laboratory plate.</title>
        <authorList>
            <person name="Chou J.H."/>
            <person name="Lee J.H."/>
            <person name="Lin M.C."/>
            <person name="Chang P.S."/>
            <person name="Arun A.B."/>
            <person name="Young C.C."/>
            <person name="Chen W.M."/>
        </authorList>
    </citation>
    <scope>NUCLEOTIDE SEQUENCE [LARGE SCALE GENOMIC DNA]</scope>
    <source>
        <strain evidence="5 6">CKOBP-6</strain>
    </source>
</reference>
<keyword evidence="6" id="KW-1185">Reference proteome</keyword>
<dbReference type="CDD" id="cd00449">
    <property type="entry name" value="PLPDE_IV"/>
    <property type="match status" value="1"/>
</dbReference>
<dbReference type="PANTHER" id="PTHR42743:SF11">
    <property type="entry name" value="AMINODEOXYCHORISMATE LYASE"/>
    <property type="match status" value="1"/>
</dbReference>
<dbReference type="Gene3D" id="3.20.10.10">
    <property type="entry name" value="D-amino Acid Aminotransferase, subunit A, domain 2"/>
    <property type="match status" value="1"/>
</dbReference>
<dbReference type="Proteomes" id="UP000250369">
    <property type="component" value="Unassembled WGS sequence"/>
</dbReference>
<dbReference type="InterPro" id="IPR050571">
    <property type="entry name" value="Class-IV_PLP-Dep_Aminotrnsfr"/>
</dbReference>
<dbReference type="SUPFAM" id="SSF56752">
    <property type="entry name" value="D-aminoacid aminotransferase-like PLP-dependent enzymes"/>
    <property type="match status" value="1"/>
</dbReference>
<name>A0A329LR26_9BACL</name>
<dbReference type="GO" id="GO:0005829">
    <property type="term" value="C:cytosol"/>
    <property type="evidence" value="ECO:0007669"/>
    <property type="project" value="TreeGrafter"/>
</dbReference>
<evidence type="ECO:0000313" key="5">
    <source>
        <dbReference type="EMBL" id="RAV09670.1"/>
    </source>
</evidence>
<keyword evidence="4" id="KW-0663">Pyridoxal phosphate</keyword>
<dbReference type="NCBIfam" id="NF005800">
    <property type="entry name" value="PRK07650.1"/>
    <property type="match status" value="1"/>
</dbReference>
<evidence type="ECO:0000313" key="6">
    <source>
        <dbReference type="Proteomes" id="UP000250369"/>
    </source>
</evidence>
<dbReference type="GO" id="GO:0046394">
    <property type="term" value="P:carboxylic acid biosynthetic process"/>
    <property type="evidence" value="ECO:0007669"/>
    <property type="project" value="UniProtKB-ARBA"/>
</dbReference>
<proteinExistence type="inferred from homology"/>
<comment type="caution">
    <text evidence="5">The sequence shown here is derived from an EMBL/GenBank/DDBJ whole genome shotgun (WGS) entry which is preliminary data.</text>
</comment>
<dbReference type="GO" id="GO:0008652">
    <property type="term" value="P:amino acid biosynthetic process"/>
    <property type="evidence" value="ECO:0007669"/>
    <property type="project" value="UniProtKB-ARBA"/>
</dbReference>
<organism evidence="5 6">
    <name type="scientific">Paenibacillus contaminans</name>
    <dbReference type="NCBI Taxonomy" id="450362"/>
    <lineage>
        <taxon>Bacteria</taxon>
        <taxon>Bacillati</taxon>
        <taxon>Bacillota</taxon>
        <taxon>Bacilli</taxon>
        <taxon>Bacillales</taxon>
        <taxon>Paenibacillaceae</taxon>
        <taxon>Paenibacillus</taxon>
    </lineage>
</organism>
<evidence type="ECO:0000256" key="4">
    <source>
        <dbReference type="ARBA" id="ARBA00022898"/>
    </source>
</evidence>
<dbReference type="RefSeq" id="WP_113036468.1">
    <property type="nucleotide sequence ID" value="NZ_QMFB01000048.1"/>
</dbReference>
<protein>
    <submittedName>
        <fullName evidence="5">4-amino-4-deoxychorismate lyase</fullName>
    </submittedName>
</protein>
<dbReference type="InterPro" id="IPR043132">
    <property type="entry name" value="BCAT-like_C"/>
</dbReference>
<dbReference type="FunFam" id="3.20.10.10:FF:000002">
    <property type="entry name" value="D-alanine aminotransferase"/>
    <property type="match status" value="1"/>
</dbReference>
<evidence type="ECO:0000256" key="3">
    <source>
        <dbReference type="ARBA" id="ARBA00011738"/>
    </source>
</evidence>